<feature type="domain" description="ARB-07466-like C-terminal" evidence="2">
    <location>
        <begin position="81"/>
        <end position="178"/>
    </location>
</feature>
<feature type="domain" description="Peptidoglycan binding-like" evidence="1">
    <location>
        <begin position="564"/>
        <end position="605"/>
    </location>
</feature>
<dbReference type="InterPro" id="IPR002477">
    <property type="entry name" value="Peptidoglycan-bd-like"/>
</dbReference>
<comment type="caution">
    <text evidence="3">The sequence shown here is derived from an EMBL/GenBank/DDBJ whole genome shotgun (WGS) entry which is preliminary data.</text>
</comment>
<organism evidence="3 4">
    <name type="scientific">Phycicoccus sonneratiae</name>
    <dbReference type="NCBI Taxonomy" id="2807628"/>
    <lineage>
        <taxon>Bacteria</taxon>
        <taxon>Bacillati</taxon>
        <taxon>Actinomycetota</taxon>
        <taxon>Actinomycetes</taxon>
        <taxon>Micrococcales</taxon>
        <taxon>Intrasporangiaceae</taxon>
        <taxon>Phycicoccus</taxon>
    </lineage>
</organism>
<dbReference type="EMBL" id="JAFDVD010000012">
    <property type="protein sequence ID" value="MBM6400975.1"/>
    <property type="molecule type" value="Genomic_DNA"/>
</dbReference>
<proteinExistence type="predicted"/>
<feature type="domain" description="Peptidoglycan binding-like" evidence="1">
    <location>
        <begin position="486"/>
        <end position="535"/>
    </location>
</feature>
<keyword evidence="4" id="KW-1185">Reference proteome</keyword>
<reference evidence="3" key="1">
    <citation type="submission" date="2021-02" db="EMBL/GenBank/DDBJ databases">
        <title>Phycicoccus sp. MQZ13P-5T, whole genome shotgun sequence.</title>
        <authorList>
            <person name="Tuo L."/>
        </authorList>
    </citation>
    <scope>NUCLEOTIDE SEQUENCE</scope>
    <source>
        <strain evidence="3">MQZ13P-5</strain>
    </source>
</reference>
<name>A0ABS2CMG9_9MICO</name>
<dbReference type="InterPro" id="IPR036366">
    <property type="entry name" value="PGBDSf"/>
</dbReference>
<dbReference type="Pfam" id="PF01471">
    <property type="entry name" value="PG_binding_1"/>
    <property type="match status" value="5"/>
</dbReference>
<gene>
    <name evidence="3" type="ORF">JQN70_11300</name>
</gene>
<sequence length="611" mass="63935">MTLPSPDPSPLRRVPVRTLGALSASVIVLPLAGGTAEAATIPLPKPDRTLPSALDVAPPYQPGTLCLTENQVGPVAFAKLLDATYGKHVWGVLRKCDQEHGEGRALDWMLNANKASDLALGNAITRWLAAPDAQGRPGAMARRLGVNYLIWNRQQWKAWAPERGWTKYTGSSPHTDHIHISFTWDGAVKRTSWWTGTAVTTYLTGPPSTPQQMSNDPKDYVKVTLRRGSRGKPVEVLQKTIGGLAVDGSFGPATEARVKAYQKSKGLSENGIVDSRVWNALIAAPGTTGPAGSGSSTSSSLAKYAGTVLRRGSRGEAVKALQKAIGKLAVDGSFGPATEARVKAYQKSKGLTQNGVVDSRVWNALMGKKASGSSTTTSPLAKYSGVVLRLHSRGEAVKALQKAVGGLVVDGSFGPKTLARVKTWQKSKGLAVDGVIDAKDWKVLAGGSSAAKTVAPATAAPASSSAVTATEFTPVKGTTLRTGSTGSAVKVLQQALGGLAVDGRYSSATQARVVSFQRAAGLKATGVVDRATWDAVERSAHPLLPYWNTVLRRGSHGAGVVALQKALRITADGSYGPATEAAVKAAQKASHLAQTGVVATLTWKAVEARSR</sequence>
<dbReference type="Proteomes" id="UP001430172">
    <property type="component" value="Unassembled WGS sequence"/>
</dbReference>
<dbReference type="Gene3D" id="1.10.101.10">
    <property type="entry name" value="PGBD-like superfamily/PGBD"/>
    <property type="match status" value="5"/>
</dbReference>
<evidence type="ECO:0000259" key="2">
    <source>
        <dbReference type="Pfam" id="PF26571"/>
    </source>
</evidence>
<feature type="domain" description="Peptidoglycan binding-like" evidence="1">
    <location>
        <begin position="314"/>
        <end position="365"/>
    </location>
</feature>
<dbReference type="InterPro" id="IPR036365">
    <property type="entry name" value="PGBD-like_sf"/>
</dbReference>
<dbReference type="SUPFAM" id="SSF47090">
    <property type="entry name" value="PGBD-like"/>
    <property type="match status" value="5"/>
</dbReference>
<dbReference type="Pfam" id="PF26571">
    <property type="entry name" value="VldE"/>
    <property type="match status" value="1"/>
</dbReference>
<feature type="domain" description="Peptidoglycan binding-like" evidence="1">
    <location>
        <begin position="245"/>
        <end position="281"/>
    </location>
</feature>
<feature type="domain" description="Peptidoglycan binding-like" evidence="1">
    <location>
        <begin position="398"/>
        <end position="444"/>
    </location>
</feature>
<dbReference type="RefSeq" id="WP_204131440.1">
    <property type="nucleotide sequence ID" value="NZ_JAFDVD010000012.1"/>
</dbReference>
<accession>A0ABS2CMG9</accession>
<evidence type="ECO:0000259" key="1">
    <source>
        <dbReference type="Pfam" id="PF01471"/>
    </source>
</evidence>
<dbReference type="InterPro" id="IPR058593">
    <property type="entry name" value="ARB_07466-like_C"/>
</dbReference>
<protein>
    <submittedName>
        <fullName evidence="3">Peptidoglycan-binding protein</fullName>
    </submittedName>
</protein>
<evidence type="ECO:0000313" key="4">
    <source>
        <dbReference type="Proteomes" id="UP001430172"/>
    </source>
</evidence>
<evidence type="ECO:0000313" key="3">
    <source>
        <dbReference type="EMBL" id="MBM6400975.1"/>
    </source>
</evidence>